<feature type="region of interest" description="Disordered" evidence="2">
    <location>
        <begin position="376"/>
        <end position="437"/>
    </location>
</feature>
<feature type="domain" description="Arrestin C-terminal-like" evidence="3">
    <location>
        <begin position="178"/>
        <end position="314"/>
    </location>
</feature>
<sequence>MDDLRIEYDAPNSVYFPGQAVTGKVIIQNREWIKARFLKICIHGGAHTGWSESERRHRTNTRGESESYTESVNYNATVNYLTGESIAWKSQDGQNRLPAGTNVFPFAFSLPTNCPPSFEGCHGQIRYSVHVELDRPWKFNKKQKKFFSVVPAYDLNITPTAINPMVNTVSKNTGLILKKGLVTMTVSLPKRGYVAGEILPITINIDNGSKAPVRTVRAKMTELSHFHASHGHSTHHTHHKNAEKCVGESRREVNLAPKTRGQSLLSMKIPAIVPSFECPIISVDYCISVKLDTDSLFGGTLKVEFPLIIGTIPIRQMAPLAGSTVPAVYPTVSPSAPPYPVVAGGAVGGPVYPGSSSAPPYPVVAGGASSVYPSAPPVSPGGAQGTVPSAPPPSYEESMYAGKAEDSEPFAPRYPVYNNLPQDTPAQAPPLPDKNGF</sequence>
<dbReference type="InterPro" id="IPR014752">
    <property type="entry name" value="Arrestin-like_C"/>
</dbReference>
<dbReference type="InterPro" id="IPR014756">
    <property type="entry name" value="Ig_E-set"/>
</dbReference>
<dbReference type="Pfam" id="PF00339">
    <property type="entry name" value="Arrestin_N"/>
    <property type="match status" value="1"/>
</dbReference>
<dbReference type="PANTHER" id="PTHR11188">
    <property type="entry name" value="ARRESTIN DOMAIN CONTAINING PROTEIN"/>
    <property type="match status" value="1"/>
</dbReference>
<accession>A0A1I7T7V4</accession>
<dbReference type="GO" id="GO:0005737">
    <property type="term" value="C:cytoplasm"/>
    <property type="evidence" value="ECO:0007669"/>
    <property type="project" value="TreeGrafter"/>
</dbReference>
<reference evidence="5" key="1">
    <citation type="submission" date="2016-11" db="UniProtKB">
        <authorList>
            <consortium name="WormBaseParasite"/>
        </authorList>
    </citation>
    <scope>IDENTIFICATION</scope>
</reference>
<evidence type="ECO:0000256" key="2">
    <source>
        <dbReference type="SAM" id="MobiDB-lite"/>
    </source>
</evidence>
<dbReference type="WBParaSite" id="Csp11.Scaffold535.g3266.t2">
    <property type="protein sequence ID" value="Csp11.Scaffold535.g3266.t2"/>
    <property type="gene ID" value="Csp11.Scaffold535.g3266"/>
</dbReference>
<dbReference type="Pfam" id="PF02752">
    <property type="entry name" value="Arrestin_C"/>
    <property type="match status" value="1"/>
</dbReference>
<evidence type="ECO:0000259" key="3">
    <source>
        <dbReference type="SMART" id="SM01017"/>
    </source>
</evidence>
<dbReference type="GO" id="GO:0015031">
    <property type="term" value="P:protein transport"/>
    <property type="evidence" value="ECO:0007669"/>
    <property type="project" value="TreeGrafter"/>
</dbReference>
<dbReference type="AlphaFoldDB" id="A0A1I7T7V4"/>
<dbReference type="Proteomes" id="UP000095282">
    <property type="component" value="Unplaced"/>
</dbReference>
<dbReference type="InterPro" id="IPR011022">
    <property type="entry name" value="Arrestin_C-like"/>
</dbReference>
<proteinExistence type="inferred from homology"/>
<dbReference type="PANTHER" id="PTHR11188:SF178">
    <property type="entry name" value="ARRESTIN C-TERMINAL-LIKE DOMAIN-CONTAINING PROTEIN"/>
    <property type="match status" value="1"/>
</dbReference>
<dbReference type="STRING" id="1561998.A0A1I7T7V4"/>
<keyword evidence="4" id="KW-1185">Reference proteome</keyword>
<evidence type="ECO:0000313" key="5">
    <source>
        <dbReference type="WBParaSite" id="Csp11.Scaffold535.g3266.t2"/>
    </source>
</evidence>
<dbReference type="InterPro" id="IPR050357">
    <property type="entry name" value="Arrestin_domain-protein"/>
</dbReference>
<dbReference type="InterPro" id="IPR011021">
    <property type="entry name" value="Arrestin-like_N"/>
</dbReference>
<evidence type="ECO:0000256" key="1">
    <source>
        <dbReference type="ARBA" id="ARBA00005298"/>
    </source>
</evidence>
<organism evidence="4 5">
    <name type="scientific">Caenorhabditis tropicalis</name>
    <dbReference type="NCBI Taxonomy" id="1561998"/>
    <lineage>
        <taxon>Eukaryota</taxon>
        <taxon>Metazoa</taxon>
        <taxon>Ecdysozoa</taxon>
        <taxon>Nematoda</taxon>
        <taxon>Chromadorea</taxon>
        <taxon>Rhabditida</taxon>
        <taxon>Rhabditina</taxon>
        <taxon>Rhabditomorpha</taxon>
        <taxon>Rhabditoidea</taxon>
        <taxon>Rhabditidae</taxon>
        <taxon>Peloderinae</taxon>
        <taxon>Caenorhabditis</taxon>
    </lineage>
</organism>
<dbReference type="SUPFAM" id="SSF81296">
    <property type="entry name" value="E set domains"/>
    <property type="match status" value="2"/>
</dbReference>
<evidence type="ECO:0000313" key="4">
    <source>
        <dbReference type="Proteomes" id="UP000095282"/>
    </source>
</evidence>
<name>A0A1I7T7V4_9PELO</name>
<dbReference type="SMART" id="SM01017">
    <property type="entry name" value="Arrestin_C"/>
    <property type="match status" value="1"/>
</dbReference>
<comment type="similarity">
    <text evidence="1">Belongs to the arrestin family.</text>
</comment>
<protein>
    <submittedName>
        <fullName evidence="5">Arrestin_C domain-containing protein</fullName>
    </submittedName>
</protein>
<feature type="compositionally biased region" description="Pro residues" evidence="2">
    <location>
        <begin position="427"/>
        <end position="437"/>
    </location>
</feature>
<dbReference type="Gene3D" id="2.60.40.640">
    <property type="match status" value="2"/>
</dbReference>